<feature type="transmembrane region" description="Helical" evidence="2">
    <location>
        <begin position="504"/>
        <end position="524"/>
    </location>
</feature>
<dbReference type="PANTHER" id="PTHR45631:SF112">
    <property type="entry name" value="OS09G0355400 PROTEIN"/>
    <property type="match status" value="1"/>
</dbReference>
<feature type="domain" description="Protein kinase" evidence="4">
    <location>
        <begin position="561"/>
        <end position="891"/>
    </location>
</feature>
<dbReference type="Proteomes" id="UP000006591">
    <property type="component" value="Chromosome 9"/>
</dbReference>
<dbReference type="PROSITE" id="PS50011">
    <property type="entry name" value="PROTEIN_KINASE_DOM"/>
    <property type="match status" value="1"/>
</dbReference>
<dbReference type="eggNOG" id="KOG1187">
    <property type="taxonomic scope" value="Eukaryota"/>
</dbReference>
<name>A0A0E0II66_ORYNI</name>
<dbReference type="OMA" id="WQHRARI"/>
<dbReference type="SUPFAM" id="SSF56112">
    <property type="entry name" value="Protein kinase-like (PK-like)"/>
    <property type="match status" value="1"/>
</dbReference>
<evidence type="ECO:0000256" key="1">
    <source>
        <dbReference type="ARBA" id="ARBA00004167"/>
    </source>
</evidence>
<evidence type="ECO:0000256" key="3">
    <source>
        <dbReference type="SAM" id="SignalP"/>
    </source>
</evidence>
<dbReference type="EnsemblPlants" id="ONIVA09G06240.3">
    <property type="protein sequence ID" value="ONIVA09G06240.3"/>
    <property type="gene ID" value="ONIVA09G06240"/>
</dbReference>
<organism evidence="5">
    <name type="scientific">Oryza nivara</name>
    <name type="common">Indian wild rice</name>
    <name type="synonym">Oryza sativa f. spontanea</name>
    <dbReference type="NCBI Taxonomy" id="4536"/>
    <lineage>
        <taxon>Eukaryota</taxon>
        <taxon>Viridiplantae</taxon>
        <taxon>Streptophyta</taxon>
        <taxon>Embryophyta</taxon>
        <taxon>Tracheophyta</taxon>
        <taxon>Spermatophyta</taxon>
        <taxon>Magnoliopsida</taxon>
        <taxon>Liliopsida</taxon>
        <taxon>Poales</taxon>
        <taxon>Poaceae</taxon>
        <taxon>BOP clade</taxon>
        <taxon>Oryzoideae</taxon>
        <taxon>Oryzeae</taxon>
        <taxon>Oryzinae</taxon>
        <taxon>Oryza</taxon>
    </lineage>
</organism>
<keyword evidence="6" id="KW-1185">Reference proteome</keyword>
<evidence type="ECO:0000313" key="5">
    <source>
        <dbReference type="EnsemblPlants" id="ONIVA09G06240.3"/>
    </source>
</evidence>
<dbReference type="AlphaFoldDB" id="A0A0E0II66"/>
<comment type="subcellular location">
    <subcellularLocation>
        <location evidence="1">Membrane</location>
        <topology evidence="1">Single-pass membrane protein</topology>
    </subcellularLocation>
</comment>
<dbReference type="InterPro" id="IPR008271">
    <property type="entry name" value="Ser/Thr_kinase_AS"/>
</dbReference>
<reference evidence="5" key="2">
    <citation type="submission" date="2018-04" db="EMBL/GenBank/DDBJ databases">
        <title>OnivRS2 (Oryza nivara Reference Sequence Version 2).</title>
        <authorList>
            <person name="Zhang J."/>
            <person name="Kudrna D."/>
            <person name="Lee S."/>
            <person name="Talag J."/>
            <person name="Rajasekar S."/>
            <person name="Welchert J."/>
            <person name="Hsing Y.-I."/>
            <person name="Wing R.A."/>
        </authorList>
    </citation>
    <scope>NUCLEOTIDE SEQUENCE [LARGE SCALE GENOMIC DNA]</scope>
    <source>
        <strain evidence="5">SL10</strain>
    </source>
</reference>
<keyword evidence="2" id="KW-1133">Transmembrane helix</keyword>
<feature type="chain" id="PRO_5002362988" description="Protein kinase domain-containing protein" evidence="3">
    <location>
        <begin position="29"/>
        <end position="922"/>
    </location>
</feature>
<keyword evidence="3" id="KW-0732">Signal</keyword>
<dbReference type="SMART" id="SM00220">
    <property type="entry name" value="S_TKc"/>
    <property type="match status" value="1"/>
</dbReference>
<dbReference type="Gene3D" id="1.10.510.10">
    <property type="entry name" value="Transferase(Phosphotransferase) domain 1"/>
    <property type="match status" value="1"/>
</dbReference>
<dbReference type="STRING" id="4536.A0A0E0II66"/>
<dbReference type="PANTHER" id="PTHR45631">
    <property type="entry name" value="OS07G0107800 PROTEIN-RELATED"/>
    <property type="match status" value="1"/>
</dbReference>
<dbReference type="Gene3D" id="3.30.200.20">
    <property type="entry name" value="Phosphorylase Kinase, domain 1"/>
    <property type="match status" value="1"/>
</dbReference>
<accession>A0A0E0II66</accession>
<dbReference type="GO" id="GO:0016020">
    <property type="term" value="C:membrane"/>
    <property type="evidence" value="ECO:0007669"/>
    <property type="project" value="UniProtKB-SubCell"/>
</dbReference>
<keyword evidence="2" id="KW-0472">Membrane</keyword>
<dbReference type="Pfam" id="PF12819">
    <property type="entry name" value="Malectin_like"/>
    <property type="match status" value="1"/>
</dbReference>
<dbReference type="InterPro" id="IPR001245">
    <property type="entry name" value="Ser-Thr/Tyr_kinase_cat_dom"/>
</dbReference>
<dbReference type="GO" id="GO:0004672">
    <property type="term" value="F:protein kinase activity"/>
    <property type="evidence" value="ECO:0007669"/>
    <property type="project" value="InterPro"/>
</dbReference>
<dbReference type="InterPro" id="IPR024788">
    <property type="entry name" value="Malectin-like_Carb-bd_dom"/>
</dbReference>
<proteinExistence type="predicted"/>
<protein>
    <recommendedName>
        <fullName evidence="4">Protein kinase domain-containing protein</fullName>
    </recommendedName>
</protein>
<evidence type="ECO:0000313" key="6">
    <source>
        <dbReference type="Proteomes" id="UP000006591"/>
    </source>
</evidence>
<dbReference type="InterPro" id="IPR000719">
    <property type="entry name" value="Prot_kinase_dom"/>
</dbReference>
<evidence type="ECO:0000256" key="2">
    <source>
        <dbReference type="SAM" id="Phobius"/>
    </source>
</evidence>
<dbReference type="InterPro" id="IPR011009">
    <property type="entry name" value="Kinase-like_dom_sf"/>
</dbReference>
<feature type="signal peptide" evidence="3">
    <location>
        <begin position="1"/>
        <end position="28"/>
    </location>
</feature>
<keyword evidence="2" id="KW-0812">Transmembrane</keyword>
<reference evidence="5" key="1">
    <citation type="submission" date="2015-04" db="UniProtKB">
        <authorList>
            <consortium name="EnsemblPlants"/>
        </authorList>
    </citation>
    <scope>IDENTIFICATION</scope>
    <source>
        <strain evidence="5">SL10</strain>
    </source>
</reference>
<dbReference type="PROSITE" id="PS00108">
    <property type="entry name" value="PROTEIN_KINASE_ST"/>
    <property type="match status" value="1"/>
</dbReference>
<sequence>MELRMAPAGAALALAATVCFLLVAPAPAHRPADLPPQAVLLLPEPVDYREAAAEPLLPPKPDFISIDCGLPSGSSYVDEKTNITYISDDQYIDTGENHKISSEHQGAEQFRSGLNLRSFPTGGRNCYTLYPAIKGQKYLIRGMFMHGNYDNKSQNLISSPLLFDICIGLNFWNQVNISSATMTYTSEAIVLATVNSISVCLLDNGKGTPFISSLEMRPMKSSNYPAATPNHPLLLQDRRSMGANSTIRYPDDPYDRLWWPSQNTSEWIKISTTSMVRRYPDDVYEVPAAVLKTAATTSSNSTALNFLWLAPASWAAAPGYLLGLHFTDFQQEQLREFHIYYNGESFVPDGKSYSPPYLLANYWNDSSPTVSDNGLSYKISIVATNASVLPPMLNAIEVYYQVQQDEKMTSSEDVDAMMTIKIEYQVKKNWMGDPCLPEKYTWNGLKCRGQGDTSRIISLDLSGNHLNGTFPEGLCKNRALILRYDTANGDPCSSRSSKKKKKTVLAVAIVVPVVIVSAILMFIFCKKQSIVKSRGQEHCGDHAHIPDNREFTYDELAKITNNFSTFIGEGGFGPVFHGQLKDGTQLAIKMCSPTSTPGKGMPEFLAEVESLTTVHHRYLVLLVGYCTDKDHLALVYEYMPNGSLYDHLRGKNAIIQKLSWQHRGRIALEAAQGLDYLHTGCVLPIVHRDVKSHNILLGCDLNAKISDFGLSKSYLHVAQSHITATAAGTPGYIDPEFVLICIQSFSSIKKTTIQILRILSAKNANKYQRTSFIVTLDAINKTNCVFCSNYFRYCRSGRLTVSSDVYSFGVVLLEIVTGEPPVIPTTGHIVQRIKEKVNMGNIEAIADPRLHDEFDVSSIWKVVDTALMCTKEASSERPTMSMVVAQLKDALALEQARLRYSISDISQGGANAELSYSMPMPR</sequence>
<dbReference type="GO" id="GO:0005524">
    <property type="term" value="F:ATP binding"/>
    <property type="evidence" value="ECO:0007669"/>
    <property type="project" value="InterPro"/>
</dbReference>
<dbReference type="Gramene" id="ONIVA09G06240.3">
    <property type="protein sequence ID" value="ONIVA09G06240.3"/>
    <property type="gene ID" value="ONIVA09G06240"/>
</dbReference>
<dbReference type="Pfam" id="PF07714">
    <property type="entry name" value="PK_Tyr_Ser-Thr"/>
    <property type="match status" value="2"/>
</dbReference>
<evidence type="ECO:0000259" key="4">
    <source>
        <dbReference type="PROSITE" id="PS50011"/>
    </source>
</evidence>